<evidence type="ECO:0000256" key="5">
    <source>
        <dbReference type="ARBA" id="ARBA00022491"/>
    </source>
</evidence>
<dbReference type="InterPro" id="IPR036390">
    <property type="entry name" value="WH_DNA-bd_sf"/>
</dbReference>
<dbReference type="RefSeq" id="WP_038605611.1">
    <property type="nucleotide sequence ID" value="NZ_CP008944.1"/>
</dbReference>
<dbReference type="InterPro" id="IPR036251">
    <property type="entry name" value="Arg_repress_C_sf"/>
</dbReference>
<dbReference type="InterPro" id="IPR020899">
    <property type="entry name" value="Arg_repress_C"/>
</dbReference>
<evidence type="ECO:0000256" key="8">
    <source>
        <dbReference type="ARBA" id="ARBA00023163"/>
    </source>
</evidence>
<keyword evidence="9" id="KW-0055">Arginine biosynthesis</keyword>
<evidence type="ECO:0000256" key="6">
    <source>
        <dbReference type="ARBA" id="ARBA00023015"/>
    </source>
</evidence>
<sequence length="172" mass="18104">MAMTTTRVARQSRILDILHRTRVHSQGELAEILAAAGIEVTQATLSRDLDELGARKVRPAGGGRSHYTVAGAELLPGDPEVPASGSVTRLMRMVEELATGFDHSGNIAVVRTPPGAAQYLASFIDRVGMPEIVGSIAGDDTVFVLARDPLTGAQLADLLRGQPPGEAEGQAR</sequence>
<keyword evidence="5 9" id="KW-0678">Repressor</keyword>
<evidence type="ECO:0000256" key="2">
    <source>
        <dbReference type="ARBA" id="ARBA00004496"/>
    </source>
</evidence>
<protein>
    <recommendedName>
        <fullName evidence="9">Arginine repressor</fullName>
    </recommendedName>
</protein>
<name>A0ABM5QN40_9CORY</name>
<evidence type="ECO:0000259" key="10">
    <source>
        <dbReference type="Pfam" id="PF01316"/>
    </source>
</evidence>
<dbReference type="PRINTS" id="PR01467">
    <property type="entry name" value="ARGREPRESSOR"/>
</dbReference>
<keyword evidence="4 9" id="KW-0963">Cytoplasm</keyword>
<evidence type="ECO:0000313" key="12">
    <source>
        <dbReference type="EMBL" id="AIG64197.1"/>
    </source>
</evidence>
<feature type="domain" description="Arginine repressor C-terminal" evidence="11">
    <location>
        <begin position="95"/>
        <end position="159"/>
    </location>
</feature>
<keyword evidence="8 9" id="KW-0804">Transcription</keyword>
<accession>A0ABM5QN40</accession>
<keyword evidence="13" id="KW-1185">Reference proteome</keyword>
<dbReference type="PANTHER" id="PTHR34471">
    <property type="entry name" value="ARGININE REPRESSOR"/>
    <property type="match status" value="1"/>
</dbReference>
<dbReference type="Gene3D" id="1.10.10.10">
    <property type="entry name" value="Winged helix-like DNA-binding domain superfamily/Winged helix DNA-binding domain"/>
    <property type="match status" value="1"/>
</dbReference>
<proteinExistence type="inferred from homology"/>
<evidence type="ECO:0000256" key="3">
    <source>
        <dbReference type="ARBA" id="ARBA00008316"/>
    </source>
</evidence>
<dbReference type="InterPro" id="IPR036388">
    <property type="entry name" value="WH-like_DNA-bd_sf"/>
</dbReference>
<dbReference type="Pfam" id="PF02863">
    <property type="entry name" value="Arg_repressor_C"/>
    <property type="match status" value="1"/>
</dbReference>
<dbReference type="HAMAP" id="MF_00173">
    <property type="entry name" value="Arg_repressor"/>
    <property type="match status" value="1"/>
</dbReference>
<dbReference type="Pfam" id="PF01316">
    <property type="entry name" value="Arg_repressor"/>
    <property type="match status" value="1"/>
</dbReference>
<feature type="domain" description="Arginine repressor DNA-binding" evidence="10">
    <location>
        <begin position="7"/>
        <end position="70"/>
    </location>
</feature>
<gene>
    <name evidence="9" type="primary">argR</name>
    <name evidence="12" type="ORF">CATYP_05725</name>
</gene>
<dbReference type="InterPro" id="IPR001669">
    <property type="entry name" value="Arg_repress"/>
</dbReference>
<reference evidence="12 13" key="1">
    <citation type="submission" date="2014-07" db="EMBL/GenBank/DDBJ databases">
        <title>Complete genome sequence of Corynebacterium atypicum DSM 44849: identifiction of the mycolic acid biosynthesis genes.</title>
        <authorList>
            <person name="Tippelt A."/>
            <person name="Mollmann S."/>
            <person name="Albersmeier A."/>
            <person name="Jaenicke S."/>
            <person name="Ruckert C."/>
            <person name="Tauch A."/>
        </authorList>
    </citation>
    <scope>NUCLEOTIDE SEQUENCE [LARGE SCALE GENOMIC DNA]</scope>
    <source>
        <strain evidence="12 13">R2070</strain>
    </source>
</reference>
<evidence type="ECO:0000256" key="1">
    <source>
        <dbReference type="ARBA" id="ARBA00002095"/>
    </source>
</evidence>
<organism evidence="12 13">
    <name type="scientific">Corynebacterium atypicum</name>
    <dbReference type="NCBI Taxonomy" id="191610"/>
    <lineage>
        <taxon>Bacteria</taxon>
        <taxon>Bacillati</taxon>
        <taxon>Actinomycetota</taxon>
        <taxon>Actinomycetes</taxon>
        <taxon>Mycobacteriales</taxon>
        <taxon>Corynebacteriaceae</taxon>
        <taxon>Corynebacterium</taxon>
    </lineage>
</organism>
<dbReference type="Proteomes" id="UP000028504">
    <property type="component" value="Chromosome"/>
</dbReference>
<comment type="similarity">
    <text evidence="3 9">Belongs to the ArgR family.</text>
</comment>
<keyword evidence="9" id="KW-0028">Amino-acid biosynthesis</keyword>
<keyword evidence="7 9" id="KW-0238">DNA-binding</keyword>
<evidence type="ECO:0000256" key="7">
    <source>
        <dbReference type="ARBA" id="ARBA00023125"/>
    </source>
</evidence>
<comment type="function">
    <text evidence="1 9">Regulates arginine biosynthesis genes.</text>
</comment>
<evidence type="ECO:0000259" key="11">
    <source>
        <dbReference type="Pfam" id="PF02863"/>
    </source>
</evidence>
<comment type="subcellular location">
    <subcellularLocation>
        <location evidence="2 9">Cytoplasm</location>
    </subcellularLocation>
</comment>
<dbReference type="EMBL" id="CP008944">
    <property type="protein sequence ID" value="AIG64197.1"/>
    <property type="molecule type" value="Genomic_DNA"/>
</dbReference>
<dbReference type="SUPFAM" id="SSF46785">
    <property type="entry name" value="Winged helix' DNA-binding domain"/>
    <property type="match status" value="1"/>
</dbReference>
<dbReference type="SUPFAM" id="SSF55252">
    <property type="entry name" value="C-terminal domain of arginine repressor"/>
    <property type="match status" value="1"/>
</dbReference>
<keyword evidence="6 9" id="KW-0805">Transcription regulation</keyword>
<comment type="pathway">
    <text evidence="9">Amino-acid biosynthesis; L-arginine biosynthesis [regulation].</text>
</comment>
<evidence type="ECO:0000313" key="13">
    <source>
        <dbReference type="Proteomes" id="UP000028504"/>
    </source>
</evidence>
<dbReference type="InterPro" id="IPR020900">
    <property type="entry name" value="Arg_repress_DNA-bd"/>
</dbReference>
<evidence type="ECO:0000256" key="4">
    <source>
        <dbReference type="ARBA" id="ARBA00022490"/>
    </source>
</evidence>
<dbReference type="NCBIfam" id="NF002880">
    <property type="entry name" value="PRK03341.1"/>
    <property type="match status" value="1"/>
</dbReference>
<dbReference type="Gene3D" id="3.30.1360.40">
    <property type="match status" value="1"/>
</dbReference>
<evidence type="ECO:0000256" key="9">
    <source>
        <dbReference type="HAMAP-Rule" id="MF_00173"/>
    </source>
</evidence>
<dbReference type="PANTHER" id="PTHR34471:SF1">
    <property type="entry name" value="ARGININE REPRESSOR"/>
    <property type="match status" value="1"/>
</dbReference>